<dbReference type="SUPFAM" id="SSF55729">
    <property type="entry name" value="Acyl-CoA N-acyltransferases (Nat)"/>
    <property type="match status" value="1"/>
</dbReference>
<gene>
    <name evidence="2" type="ORF">AACH06_07585</name>
</gene>
<dbReference type="RefSeq" id="WP_341425046.1">
    <property type="nucleotide sequence ID" value="NZ_JBBUTG010000003.1"/>
</dbReference>
<protein>
    <submittedName>
        <fullName evidence="2">GNAT family N-acetyltransferase</fullName>
        <ecNumber evidence="2">2.3.1.-</ecNumber>
    </submittedName>
</protein>
<keyword evidence="3" id="KW-1185">Reference proteome</keyword>
<dbReference type="EC" id="2.3.1.-" evidence="2"/>
<reference evidence="2 3" key="1">
    <citation type="submission" date="2024-04" db="EMBL/GenBank/DDBJ databases">
        <title>Novel species of the genus Ideonella isolated from streams.</title>
        <authorList>
            <person name="Lu H."/>
        </authorList>
    </citation>
    <scope>NUCLEOTIDE SEQUENCE [LARGE SCALE GENOMIC DNA]</scope>
    <source>
        <strain evidence="2 3">DXS29W</strain>
    </source>
</reference>
<dbReference type="EMBL" id="JBBUTG010000003">
    <property type="protein sequence ID" value="MEK8030686.1"/>
    <property type="molecule type" value="Genomic_DNA"/>
</dbReference>
<feature type="domain" description="BioF2-like acetyltransferase" evidence="1">
    <location>
        <begin position="158"/>
        <end position="293"/>
    </location>
</feature>
<proteinExistence type="predicted"/>
<sequence>MADTFHFRAYSTADEPAWNALVASSPNGTFLIDRRFMDYHADRFEDASLLIERRGRLVAVLPAHRQGEMVASHRGLSYGGLVMAGPLGAQATCHLMQALQEHWRGQGVRELLYKTVPAIYHRLPCEDDRWALWRCGAQLVRREALSVIGPTPAHWPAKRRRAITQATRQRRELSFVEHAGAPAEAADDWAAFWALLDQELQARHGSRPVHTLAEIRLLAERFPSQIGLRLARWEGQVVAGLVLFDTPTVRHLQYMAAGEQGRRCAALDLLLEQAIAGAQAASAWFDFGHSNEDEGRSVNGGLAFYKESFGASTVVHDHYLLTC</sequence>
<comment type="caution">
    <text evidence="2">The sequence shown here is derived from an EMBL/GenBank/DDBJ whole genome shotgun (WGS) entry which is preliminary data.</text>
</comment>
<dbReference type="Gene3D" id="3.40.630.30">
    <property type="match status" value="1"/>
</dbReference>
<organism evidence="2 3">
    <name type="scientific">Ideonella lacteola</name>
    <dbReference type="NCBI Taxonomy" id="2984193"/>
    <lineage>
        <taxon>Bacteria</taxon>
        <taxon>Pseudomonadati</taxon>
        <taxon>Pseudomonadota</taxon>
        <taxon>Betaproteobacteria</taxon>
        <taxon>Burkholderiales</taxon>
        <taxon>Sphaerotilaceae</taxon>
        <taxon>Ideonella</taxon>
    </lineage>
</organism>
<evidence type="ECO:0000313" key="2">
    <source>
        <dbReference type="EMBL" id="MEK8030686.1"/>
    </source>
</evidence>
<dbReference type="Proteomes" id="UP001371218">
    <property type="component" value="Unassembled WGS sequence"/>
</dbReference>
<evidence type="ECO:0000259" key="1">
    <source>
        <dbReference type="Pfam" id="PF13480"/>
    </source>
</evidence>
<keyword evidence="2" id="KW-0808">Transferase</keyword>
<keyword evidence="2" id="KW-0012">Acyltransferase</keyword>
<name>A0ABU9BL45_9BURK</name>
<dbReference type="InterPro" id="IPR016181">
    <property type="entry name" value="Acyl_CoA_acyltransferase"/>
</dbReference>
<accession>A0ABU9BL45</accession>
<evidence type="ECO:0000313" key="3">
    <source>
        <dbReference type="Proteomes" id="UP001371218"/>
    </source>
</evidence>
<dbReference type="GO" id="GO:0016746">
    <property type="term" value="F:acyltransferase activity"/>
    <property type="evidence" value="ECO:0007669"/>
    <property type="project" value="UniProtKB-KW"/>
</dbReference>
<dbReference type="InterPro" id="IPR038740">
    <property type="entry name" value="BioF2-like_GNAT_dom"/>
</dbReference>
<dbReference type="Pfam" id="PF13480">
    <property type="entry name" value="Acetyltransf_6"/>
    <property type="match status" value="1"/>
</dbReference>